<keyword evidence="1 2" id="KW-0694">RNA-binding</keyword>
<evidence type="ECO:0000313" key="4">
    <source>
        <dbReference type="EMBL" id="KAK1313915.1"/>
    </source>
</evidence>
<organism evidence="4 5">
    <name type="scientific">Acorus calamus</name>
    <name type="common">Sweet flag</name>
    <dbReference type="NCBI Taxonomy" id="4465"/>
    <lineage>
        <taxon>Eukaryota</taxon>
        <taxon>Viridiplantae</taxon>
        <taxon>Streptophyta</taxon>
        <taxon>Embryophyta</taxon>
        <taxon>Tracheophyta</taxon>
        <taxon>Spermatophyta</taxon>
        <taxon>Magnoliopsida</taxon>
        <taxon>Liliopsida</taxon>
        <taxon>Acoraceae</taxon>
        <taxon>Acorus</taxon>
    </lineage>
</organism>
<reference evidence="4" key="2">
    <citation type="submission" date="2023-06" db="EMBL/GenBank/DDBJ databases">
        <authorList>
            <person name="Ma L."/>
            <person name="Liu K.-W."/>
            <person name="Li Z."/>
            <person name="Hsiao Y.-Y."/>
            <person name="Qi Y."/>
            <person name="Fu T."/>
            <person name="Tang G."/>
            <person name="Zhang D."/>
            <person name="Sun W.-H."/>
            <person name="Liu D.-K."/>
            <person name="Li Y."/>
            <person name="Chen G.-Z."/>
            <person name="Liu X.-D."/>
            <person name="Liao X.-Y."/>
            <person name="Jiang Y.-T."/>
            <person name="Yu X."/>
            <person name="Hao Y."/>
            <person name="Huang J."/>
            <person name="Zhao X.-W."/>
            <person name="Ke S."/>
            <person name="Chen Y.-Y."/>
            <person name="Wu W.-L."/>
            <person name="Hsu J.-L."/>
            <person name="Lin Y.-F."/>
            <person name="Huang M.-D."/>
            <person name="Li C.-Y."/>
            <person name="Huang L."/>
            <person name="Wang Z.-W."/>
            <person name="Zhao X."/>
            <person name="Zhong W.-Y."/>
            <person name="Peng D.-H."/>
            <person name="Ahmad S."/>
            <person name="Lan S."/>
            <person name="Zhang J.-S."/>
            <person name="Tsai W.-C."/>
            <person name="Van De Peer Y."/>
            <person name="Liu Z.-J."/>
        </authorList>
    </citation>
    <scope>NUCLEOTIDE SEQUENCE</scope>
    <source>
        <strain evidence="4">CP</strain>
        <tissue evidence="4">Leaves</tissue>
    </source>
</reference>
<keyword evidence="5" id="KW-1185">Reference proteome</keyword>
<protein>
    <recommendedName>
        <fullName evidence="3">XRRM domain-containing protein</fullName>
    </recommendedName>
</protein>
<dbReference type="Proteomes" id="UP001180020">
    <property type="component" value="Unassembled WGS sequence"/>
</dbReference>
<proteinExistence type="predicted"/>
<dbReference type="GO" id="GO:0003723">
    <property type="term" value="F:RNA binding"/>
    <property type="evidence" value="ECO:0007669"/>
    <property type="project" value="UniProtKB-KW"/>
</dbReference>
<dbReference type="InterPro" id="IPR012677">
    <property type="entry name" value="Nucleotide-bd_a/b_plait_sf"/>
</dbReference>
<evidence type="ECO:0000313" key="5">
    <source>
        <dbReference type="Proteomes" id="UP001180020"/>
    </source>
</evidence>
<dbReference type="PROSITE" id="PS51939">
    <property type="entry name" value="XRRM"/>
    <property type="match status" value="1"/>
</dbReference>
<reference evidence="4" key="1">
    <citation type="journal article" date="2023" name="Nat. Commun.">
        <title>Diploid and tetraploid genomes of Acorus and the evolution of monocots.</title>
        <authorList>
            <person name="Ma L."/>
            <person name="Liu K.W."/>
            <person name="Li Z."/>
            <person name="Hsiao Y.Y."/>
            <person name="Qi Y."/>
            <person name="Fu T."/>
            <person name="Tang G.D."/>
            <person name="Zhang D."/>
            <person name="Sun W.H."/>
            <person name="Liu D.K."/>
            <person name="Li Y."/>
            <person name="Chen G.Z."/>
            <person name="Liu X.D."/>
            <person name="Liao X.Y."/>
            <person name="Jiang Y.T."/>
            <person name="Yu X."/>
            <person name="Hao Y."/>
            <person name="Huang J."/>
            <person name="Zhao X.W."/>
            <person name="Ke S."/>
            <person name="Chen Y.Y."/>
            <person name="Wu W.L."/>
            <person name="Hsu J.L."/>
            <person name="Lin Y.F."/>
            <person name="Huang M.D."/>
            <person name="Li C.Y."/>
            <person name="Huang L."/>
            <person name="Wang Z.W."/>
            <person name="Zhao X."/>
            <person name="Zhong W.Y."/>
            <person name="Peng D.H."/>
            <person name="Ahmad S."/>
            <person name="Lan S."/>
            <person name="Zhang J.S."/>
            <person name="Tsai W.C."/>
            <person name="Van de Peer Y."/>
            <person name="Liu Z.J."/>
        </authorList>
    </citation>
    <scope>NUCLEOTIDE SEQUENCE</scope>
    <source>
        <strain evidence="4">CP</strain>
    </source>
</reference>
<comment type="caution">
    <text evidence="4">The sequence shown here is derived from an EMBL/GenBank/DDBJ whole genome shotgun (WGS) entry which is preliminary data.</text>
</comment>
<dbReference type="InterPro" id="IPR014886">
    <property type="entry name" value="La_xRRM"/>
</dbReference>
<gene>
    <name evidence="4" type="ORF">QJS10_CPA06g00686</name>
</gene>
<dbReference type="Gene3D" id="3.30.70.330">
    <property type="match status" value="1"/>
</dbReference>
<dbReference type="AlphaFoldDB" id="A0AAV9EK85"/>
<accession>A0AAV9EK85</accession>
<dbReference type="Pfam" id="PF08777">
    <property type="entry name" value="RRM_3"/>
    <property type="match status" value="1"/>
</dbReference>
<evidence type="ECO:0000259" key="3">
    <source>
        <dbReference type="PROSITE" id="PS51939"/>
    </source>
</evidence>
<evidence type="ECO:0000256" key="1">
    <source>
        <dbReference type="ARBA" id="ARBA00022884"/>
    </source>
</evidence>
<dbReference type="EMBL" id="JAUJYO010000006">
    <property type="protein sequence ID" value="KAK1313915.1"/>
    <property type="molecule type" value="Genomic_DNA"/>
</dbReference>
<feature type="domain" description="XRRM" evidence="3">
    <location>
        <begin position="1"/>
        <end position="82"/>
    </location>
</feature>
<evidence type="ECO:0000256" key="2">
    <source>
        <dbReference type="PROSITE-ProRule" id="PRU01288"/>
    </source>
</evidence>
<name>A0AAV9EK85_ACOCL</name>
<dbReference type="GO" id="GO:1990904">
    <property type="term" value="C:ribonucleoprotein complex"/>
    <property type="evidence" value="ECO:0007669"/>
    <property type="project" value="UniProtKB-UniRule"/>
</dbReference>
<sequence>MGRESGYIRFEDPESTIKARATAVFVKEGGLVVKSYIATLEAVTGEAEKEYWSRLCGNQEKHWEFKGNRGRGRNNEVDDISM</sequence>